<keyword evidence="4 7" id="KW-0068">Autocatalytic cleavage</keyword>
<comment type="caution">
    <text evidence="9">The sequence shown here is derived from an EMBL/GenBank/DDBJ whole genome shotgun (WGS) entry which is preliminary data.</text>
</comment>
<keyword evidence="5" id="KW-0234">DNA repair</keyword>
<dbReference type="InterPro" id="IPR006197">
    <property type="entry name" value="Peptidase_S24_LexA"/>
</dbReference>
<dbReference type="GO" id="GO:0016787">
    <property type="term" value="F:hydrolase activity"/>
    <property type="evidence" value="ECO:0007669"/>
    <property type="project" value="UniProtKB-KW"/>
</dbReference>
<dbReference type="NCBIfam" id="NF007621">
    <property type="entry name" value="PRK10276.1"/>
    <property type="match status" value="1"/>
</dbReference>
<organism evidence="9 10">
    <name type="scientific">Parasutterella excrementihominis YIT 11859</name>
    <dbReference type="NCBI Taxonomy" id="762966"/>
    <lineage>
        <taxon>Bacteria</taxon>
        <taxon>Pseudomonadati</taxon>
        <taxon>Pseudomonadota</taxon>
        <taxon>Betaproteobacteria</taxon>
        <taxon>Burkholderiales</taxon>
        <taxon>Sutterellaceae</taxon>
        <taxon>Parasutterella</taxon>
    </lineage>
</organism>
<protein>
    <submittedName>
        <fullName evidence="9">Peptidase S24-like protein</fullName>
    </submittedName>
</protein>
<reference evidence="9 10" key="1">
    <citation type="submission" date="2011-02" db="EMBL/GenBank/DDBJ databases">
        <authorList>
            <person name="Weinstock G."/>
            <person name="Sodergren E."/>
            <person name="Clifton S."/>
            <person name="Fulton L."/>
            <person name="Fulton B."/>
            <person name="Courtney L."/>
            <person name="Fronick C."/>
            <person name="Harrison M."/>
            <person name="Strong C."/>
            <person name="Farmer C."/>
            <person name="Delahaunty K."/>
            <person name="Markovic C."/>
            <person name="Hall O."/>
            <person name="Minx P."/>
            <person name="Tomlinson C."/>
            <person name="Mitreva M."/>
            <person name="Hou S."/>
            <person name="Chen J."/>
            <person name="Wollam A."/>
            <person name="Pepin K.H."/>
            <person name="Johnson M."/>
            <person name="Bhonagiri V."/>
            <person name="Zhang X."/>
            <person name="Suruliraj S."/>
            <person name="Warren W."/>
            <person name="Chinwalla A."/>
            <person name="Mardis E.R."/>
            <person name="Wilson R.K."/>
        </authorList>
    </citation>
    <scope>NUCLEOTIDE SEQUENCE [LARGE SCALE GENOMIC DNA]</scope>
    <source>
        <strain evidence="9 10">YIT 11859</strain>
    </source>
</reference>
<dbReference type="PANTHER" id="PTHR33516">
    <property type="entry name" value="LEXA REPRESSOR"/>
    <property type="match status" value="1"/>
</dbReference>
<keyword evidence="6" id="KW-0742">SOS response</keyword>
<accession>F3QNX6</accession>
<evidence type="ECO:0000259" key="8">
    <source>
        <dbReference type="Pfam" id="PF00717"/>
    </source>
</evidence>
<dbReference type="GO" id="GO:0006355">
    <property type="term" value="P:regulation of DNA-templated transcription"/>
    <property type="evidence" value="ECO:0007669"/>
    <property type="project" value="InterPro"/>
</dbReference>
<dbReference type="InterPro" id="IPR015927">
    <property type="entry name" value="Peptidase_S24_S26A/B/C"/>
</dbReference>
<dbReference type="Pfam" id="PF00717">
    <property type="entry name" value="Peptidase_S24"/>
    <property type="match status" value="1"/>
</dbReference>
<proteinExistence type="inferred from homology"/>
<sequence length="218" mass="24357">MIISKFSSFYFIMDKTTKKENRGGAREGAGRKGLGSTKRVSVCLTDKLVPVFKQLGGAKWLRCELERVAEPARTLDTDQILVPAMNPTHLSIPVYECGVQAGFPSPAESYIDKTLDLNEYLVSNPASTFCVYVTGDSMDLAGMDEGDLLVVDRSPEPKNGDIVIMSINNEFTVKRYMKDDKGLRLLPESSNPIYKPILPKDYDEWRFIGVVKYTIKSN</sequence>
<keyword evidence="2" id="KW-0227">DNA damage</keyword>
<evidence type="ECO:0000256" key="5">
    <source>
        <dbReference type="ARBA" id="ARBA00023204"/>
    </source>
</evidence>
<evidence type="ECO:0000256" key="6">
    <source>
        <dbReference type="ARBA" id="ARBA00023236"/>
    </source>
</evidence>
<dbReference type="OrthoDB" id="9802364at2"/>
<gene>
    <name evidence="9" type="ORF">HMPREF9439_02667</name>
</gene>
<dbReference type="GO" id="GO:0009432">
    <property type="term" value="P:SOS response"/>
    <property type="evidence" value="ECO:0007669"/>
    <property type="project" value="UniProtKB-KW"/>
</dbReference>
<evidence type="ECO:0000313" key="9">
    <source>
        <dbReference type="EMBL" id="EGG50403.1"/>
    </source>
</evidence>
<dbReference type="HOGENOM" id="CLU_066192_0_0_4"/>
<dbReference type="GeneID" id="71764787"/>
<dbReference type="InterPro" id="IPR050077">
    <property type="entry name" value="LexA_repressor"/>
</dbReference>
<dbReference type="GO" id="GO:0006281">
    <property type="term" value="P:DNA repair"/>
    <property type="evidence" value="ECO:0007669"/>
    <property type="project" value="UniProtKB-KW"/>
</dbReference>
<dbReference type="PRINTS" id="PR00726">
    <property type="entry name" value="LEXASERPTASE"/>
</dbReference>
<evidence type="ECO:0000256" key="3">
    <source>
        <dbReference type="ARBA" id="ARBA00022801"/>
    </source>
</evidence>
<dbReference type="GO" id="GO:0003677">
    <property type="term" value="F:DNA binding"/>
    <property type="evidence" value="ECO:0007669"/>
    <property type="project" value="InterPro"/>
</dbReference>
<dbReference type="Proteomes" id="UP000005156">
    <property type="component" value="Unassembled WGS sequence"/>
</dbReference>
<evidence type="ECO:0000256" key="1">
    <source>
        <dbReference type="ARBA" id="ARBA00007484"/>
    </source>
</evidence>
<keyword evidence="10" id="KW-1185">Reference proteome</keyword>
<evidence type="ECO:0000313" key="10">
    <source>
        <dbReference type="Proteomes" id="UP000005156"/>
    </source>
</evidence>
<dbReference type="CDD" id="cd06529">
    <property type="entry name" value="S24_LexA-like"/>
    <property type="match status" value="1"/>
</dbReference>
<dbReference type="RefSeq" id="WP_008865078.1">
    <property type="nucleotide sequence ID" value="NZ_CAXTIX010000011.1"/>
</dbReference>
<feature type="domain" description="Peptidase S24/S26A/S26B/S26C" evidence="8">
    <location>
        <begin position="93"/>
        <end position="211"/>
    </location>
</feature>
<dbReference type="Gene3D" id="2.10.109.10">
    <property type="entry name" value="Umud Fragment, subunit A"/>
    <property type="match status" value="1"/>
</dbReference>
<name>F3QNX6_9BURK</name>
<evidence type="ECO:0000256" key="2">
    <source>
        <dbReference type="ARBA" id="ARBA00022763"/>
    </source>
</evidence>
<dbReference type="InterPro" id="IPR039418">
    <property type="entry name" value="LexA-like"/>
</dbReference>
<dbReference type="eggNOG" id="COG1974">
    <property type="taxonomic scope" value="Bacteria"/>
</dbReference>
<keyword evidence="3 7" id="KW-0378">Hydrolase</keyword>
<evidence type="ECO:0000256" key="7">
    <source>
        <dbReference type="RuleBase" id="RU003991"/>
    </source>
</evidence>
<evidence type="ECO:0000256" key="4">
    <source>
        <dbReference type="ARBA" id="ARBA00022813"/>
    </source>
</evidence>
<dbReference type="SUPFAM" id="SSF51306">
    <property type="entry name" value="LexA/Signal peptidase"/>
    <property type="match status" value="1"/>
</dbReference>
<dbReference type="AlphaFoldDB" id="F3QNX6"/>
<dbReference type="MEROPS" id="S24.003"/>
<dbReference type="InterPro" id="IPR036286">
    <property type="entry name" value="LexA/Signal_pep-like_sf"/>
</dbReference>
<dbReference type="PANTHER" id="PTHR33516:SF2">
    <property type="entry name" value="LEXA REPRESSOR-RELATED"/>
    <property type="match status" value="1"/>
</dbReference>
<comment type="similarity">
    <text evidence="1 7">Belongs to the peptidase S24 family.</text>
</comment>
<dbReference type="EMBL" id="AFBP01000098">
    <property type="protein sequence ID" value="EGG50403.1"/>
    <property type="molecule type" value="Genomic_DNA"/>
</dbReference>